<dbReference type="InterPro" id="IPR019734">
    <property type="entry name" value="TPR_rpt"/>
</dbReference>
<dbReference type="Pfam" id="PF13414">
    <property type="entry name" value="TPR_11"/>
    <property type="match status" value="1"/>
</dbReference>
<feature type="region of interest" description="Disordered" evidence="9">
    <location>
        <begin position="1"/>
        <end position="21"/>
    </location>
</feature>
<dbReference type="Proteomes" id="UP001165080">
    <property type="component" value="Unassembled WGS sequence"/>
</dbReference>
<evidence type="ECO:0000256" key="9">
    <source>
        <dbReference type="SAM" id="MobiDB-lite"/>
    </source>
</evidence>
<keyword evidence="6 8" id="KW-0802">TPR repeat</keyword>
<dbReference type="SMART" id="SM00028">
    <property type="entry name" value="TPR"/>
    <property type="match status" value="4"/>
</dbReference>
<evidence type="ECO:0000313" key="11">
    <source>
        <dbReference type="Proteomes" id="UP001165080"/>
    </source>
</evidence>
<feature type="repeat" description="TPR" evidence="8">
    <location>
        <begin position="757"/>
        <end position="790"/>
    </location>
</feature>
<dbReference type="PANTHER" id="PTHR10130:SF0">
    <property type="entry name" value="GH08708P"/>
    <property type="match status" value="1"/>
</dbReference>
<proteinExistence type="inferred from homology"/>
<evidence type="ECO:0000256" key="3">
    <source>
        <dbReference type="ARBA" id="ARBA00005348"/>
    </source>
</evidence>
<keyword evidence="7" id="KW-0576">Peroxisome</keyword>
<sequence>MSSLRDLVAGSDMCTPSDGAGPSNALGGLVNTLLGGAGKTQEQLRELPGMGPGGAGPSAFAPPVHTPGELAMAGPSGLQVPGLGPPRMDTFAAESFLQGIHGGPHHHPPPPGLQHLAGPAAAAAAAAAPAEWDAIFHGQEQRPAGPMALMPPLPPPMELLPRGPPPMLAPHFQAFVRSALAPGAAASVAAAGPLPPELAAQLSVADKVRIRDRSTIIARHLYADQGDRFADLQVGHLLASLRIDPRELPAQLNHVHSADWHDAWRAAAAGAPPASVSAELAAAAQMQGAGGPAQWDAIWEQRHGPAGPLGPALMRPPSTGWASEFAAAQAQAPQTPAAAWASEFAEAAAAAPAESTAAGWAADFKQEQEQAEAAAAGQQVTRGSADARSTSAALAAVLSQASNPKMRNSKFLQFVSKMSKGELILEDNKVVERSADATAWAAEFGQQQQQGVPPPPAAAAESAAQWAADFSRQHPVPQAGAARVGAQDWVDEFARGVSDLRLDEGIDASQAAELEAAWRAGEAATWAQEFNQGDEGQFEEWERLYGHGAVEEAALGGPGLAAAAGMMGSSLAPGEYVFSEENPFLGDPEAQQKGKDLFRRGVLSEAALALEAEVRAHPDNAEAWRLLGTVHAENDDDRQAIAAMMRAHTADPRDPEVLLALGVSHTNELSQWEAVRHLRSWLAAKPEYSGVEAAAGEAPDTSQRLTHVIRIFESAATQAPADPELHVALGVLHHLGRQYGAAVAAFQRALELRPSDYSLWNKLGATLANNGRSAEALAAYQKALDLKPNYMRAWTNMGISYANLGDYDRSAAFYVRALGLNAAAEHVWGYLRTSLACSGRLELMGAVDGKELGALQKALPLE</sequence>
<evidence type="ECO:0000256" key="6">
    <source>
        <dbReference type="ARBA" id="ARBA00022803"/>
    </source>
</evidence>
<keyword evidence="4" id="KW-0963">Cytoplasm</keyword>
<evidence type="ECO:0008006" key="12">
    <source>
        <dbReference type="Google" id="ProtNLM"/>
    </source>
</evidence>
<name>A0A9W6F2P4_9CHLO</name>
<dbReference type="PROSITE" id="PS50005">
    <property type="entry name" value="TPR"/>
    <property type="match status" value="4"/>
</dbReference>
<dbReference type="GO" id="GO:0005052">
    <property type="term" value="F:peroxisome matrix targeting signal-1 binding"/>
    <property type="evidence" value="ECO:0007669"/>
    <property type="project" value="TreeGrafter"/>
</dbReference>
<comment type="similarity">
    <text evidence="3">Belongs to the peroxisomal targeting signal receptor family.</text>
</comment>
<dbReference type="AlphaFoldDB" id="A0A9W6F2P4"/>
<accession>A0A9W6F2P4</accession>
<dbReference type="InterPro" id="IPR011990">
    <property type="entry name" value="TPR-like_helical_dom_sf"/>
</dbReference>
<organism evidence="10 11">
    <name type="scientific">Pleodorina starrii</name>
    <dbReference type="NCBI Taxonomy" id="330485"/>
    <lineage>
        <taxon>Eukaryota</taxon>
        <taxon>Viridiplantae</taxon>
        <taxon>Chlorophyta</taxon>
        <taxon>core chlorophytes</taxon>
        <taxon>Chlorophyceae</taxon>
        <taxon>CS clade</taxon>
        <taxon>Chlamydomonadales</taxon>
        <taxon>Volvocaceae</taxon>
        <taxon>Pleodorina</taxon>
    </lineage>
</organism>
<reference evidence="10 11" key="1">
    <citation type="journal article" date="2023" name="Commun. Biol.">
        <title>Reorganization of the ancestral sex-determining regions during the evolution of trioecy in Pleodorina starrii.</title>
        <authorList>
            <person name="Takahashi K."/>
            <person name="Suzuki S."/>
            <person name="Kawai-Toyooka H."/>
            <person name="Yamamoto K."/>
            <person name="Hamaji T."/>
            <person name="Ootsuki R."/>
            <person name="Yamaguchi H."/>
            <person name="Kawachi M."/>
            <person name="Higashiyama T."/>
            <person name="Nozaki H."/>
        </authorList>
    </citation>
    <scope>NUCLEOTIDE SEQUENCE [LARGE SCALE GENOMIC DNA]</scope>
    <source>
        <strain evidence="10 11">NIES-4479</strain>
    </source>
</reference>
<feature type="repeat" description="TPR" evidence="8">
    <location>
        <begin position="621"/>
        <end position="654"/>
    </location>
</feature>
<comment type="subcellular location">
    <subcellularLocation>
        <location evidence="2">Cytoplasm</location>
    </subcellularLocation>
    <subcellularLocation>
        <location evidence="1">Peroxisome</location>
    </subcellularLocation>
</comment>
<dbReference type="EMBL" id="BRXU01000009">
    <property type="protein sequence ID" value="GLC54192.1"/>
    <property type="molecule type" value="Genomic_DNA"/>
</dbReference>
<keyword evidence="5" id="KW-0677">Repeat</keyword>
<feature type="repeat" description="TPR" evidence="8">
    <location>
        <begin position="791"/>
        <end position="824"/>
    </location>
</feature>
<dbReference type="PANTHER" id="PTHR10130">
    <property type="entry name" value="PEROXISOMAL TARGETING SIGNAL 1 RECEPTOR PEX5"/>
    <property type="match status" value="1"/>
</dbReference>
<evidence type="ECO:0000256" key="1">
    <source>
        <dbReference type="ARBA" id="ARBA00004275"/>
    </source>
</evidence>
<evidence type="ECO:0000256" key="8">
    <source>
        <dbReference type="PROSITE-ProRule" id="PRU00339"/>
    </source>
</evidence>
<evidence type="ECO:0000256" key="2">
    <source>
        <dbReference type="ARBA" id="ARBA00004496"/>
    </source>
</evidence>
<dbReference type="SUPFAM" id="SSF48452">
    <property type="entry name" value="TPR-like"/>
    <property type="match status" value="1"/>
</dbReference>
<dbReference type="OrthoDB" id="10006023at2759"/>
<gene>
    <name evidence="10" type="primary">PLEST001666</name>
    <name evidence="10" type="ORF">PLESTB_000833400</name>
</gene>
<evidence type="ECO:0000256" key="7">
    <source>
        <dbReference type="ARBA" id="ARBA00023140"/>
    </source>
</evidence>
<feature type="repeat" description="TPR" evidence="8">
    <location>
        <begin position="723"/>
        <end position="756"/>
    </location>
</feature>
<dbReference type="GO" id="GO:0016560">
    <property type="term" value="P:protein import into peroxisome matrix, docking"/>
    <property type="evidence" value="ECO:0007669"/>
    <property type="project" value="TreeGrafter"/>
</dbReference>
<dbReference type="GO" id="GO:0005829">
    <property type="term" value="C:cytosol"/>
    <property type="evidence" value="ECO:0007669"/>
    <property type="project" value="TreeGrafter"/>
</dbReference>
<evidence type="ECO:0000313" key="10">
    <source>
        <dbReference type="EMBL" id="GLC54192.1"/>
    </source>
</evidence>
<protein>
    <recommendedName>
        <fullName evidence="12">Peroxin-5</fullName>
    </recommendedName>
</protein>
<dbReference type="InterPro" id="IPR024111">
    <property type="entry name" value="PEX5/PEX5L"/>
</dbReference>
<dbReference type="GO" id="GO:0005778">
    <property type="term" value="C:peroxisomal membrane"/>
    <property type="evidence" value="ECO:0007669"/>
    <property type="project" value="TreeGrafter"/>
</dbReference>
<dbReference type="Gene3D" id="1.25.40.10">
    <property type="entry name" value="Tetratricopeptide repeat domain"/>
    <property type="match status" value="1"/>
</dbReference>
<keyword evidence="11" id="KW-1185">Reference proteome</keyword>
<dbReference type="Pfam" id="PF13432">
    <property type="entry name" value="TPR_16"/>
    <property type="match status" value="2"/>
</dbReference>
<feature type="region of interest" description="Disordered" evidence="9">
    <location>
        <begin position="44"/>
        <end position="85"/>
    </location>
</feature>
<dbReference type="PROSITE" id="PS50293">
    <property type="entry name" value="TPR_REGION"/>
    <property type="match status" value="1"/>
</dbReference>
<evidence type="ECO:0000256" key="5">
    <source>
        <dbReference type="ARBA" id="ARBA00022737"/>
    </source>
</evidence>
<feature type="region of interest" description="Disordered" evidence="9">
    <location>
        <begin position="444"/>
        <end position="465"/>
    </location>
</feature>
<evidence type="ECO:0000256" key="4">
    <source>
        <dbReference type="ARBA" id="ARBA00022490"/>
    </source>
</evidence>
<comment type="caution">
    <text evidence="10">The sequence shown here is derived from an EMBL/GenBank/DDBJ whole genome shotgun (WGS) entry which is preliminary data.</text>
</comment>